<dbReference type="AlphaFoldDB" id="A0AA88UHG9"/>
<comment type="caution">
    <text evidence="2">The sequence shown here is derived from an EMBL/GenBank/DDBJ whole genome shotgun (WGS) entry which is preliminary data.</text>
</comment>
<reference evidence="2" key="1">
    <citation type="submission" date="2022-12" db="EMBL/GenBank/DDBJ databases">
        <title>Draft genome assemblies for two species of Escallonia (Escalloniales).</title>
        <authorList>
            <person name="Chanderbali A."/>
            <person name="Dervinis C."/>
            <person name="Anghel I."/>
            <person name="Soltis D."/>
            <person name="Soltis P."/>
            <person name="Zapata F."/>
        </authorList>
    </citation>
    <scope>NUCLEOTIDE SEQUENCE</scope>
    <source>
        <strain evidence="2">UCBG92.1500</strain>
        <tissue evidence="2">Leaf</tissue>
    </source>
</reference>
<sequence>MLVEEEFVLAVSSKKFVSFFILLVLWTDPVQKRRFRSGMQEQRRNLQRKGLYDPESMSVTAVSVTETMWQRNGWSAMTGCDGWSVTACRDGWVAMMMEVLAMIGQQQWQGIWKPKESWRKKLLVGAMQSQLVCNGCRTVLLYPRGAVNVCCALCNTVTSCNTICGCITLVIAYRNGDVPTNMWRLPNVADACTWCDKCEMLLLSYMCPDFDHSPVH</sequence>
<name>A0AA88UHG9_9ASTE</name>
<evidence type="ECO:0000259" key="1">
    <source>
        <dbReference type="Pfam" id="PF06943"/>
    </source>
</evidence>
<protein>
    <recommendedName>
        <fullName evidence="1">Zinc finger LSD1-type domain-containing protein</fullName>
    </recommendedName>
</protein>
<dbReference type="InterPro" id="IPR005735">
    <property type="entry name" value="Znf_LSD1"/>
</dbReference>
<dbReference type="Pfam" id="PF06943">
    <property type="entry name" value="zf-LSD1"/>
    <property type="match status" value="1"/>
</dbReference>
<accession>A0AA88UHG9</accession>
<proteinExistence type="predicted"/>
<dbReference type="Proteomes" id="UP001187471">
    <property type="component" value="Unassembled WGS sequence"/>
</dbReference>
<evidence type="ECO:0000313" key="3">
    <source>
        <dbReference type="Proteomes" id="UP001187471"/>
    </source>
</evidence>
<feature type="domain" description="Zinc finger LSD1-type" evidence="1">
    <location>
        <begin position="133"/>
        <end position="157"/>
    </location>
</feature>
<keyword evidence="3" id="KW-1185">Reference proteome</keyword>
<dbReference type="NCBIfam" id="TIGR01053">
    <property type="entry name" value="LSD1"/>
    <property type="match status" value="1"/>
</dbReference>
<gene>
    <name evidence="2" type="ORF">RJ640_022736</name>
</gene>
<organism evidence="2 3">
    <name type="scientific">Escallonia rubra</name>
    <dbReference type="NCBI Taxonomy" id="112253"/>
    <lineage>
        <taxon>Eukaryota</taxon>
        <taxon>Viridiplantae</taxon>
        <taxon>Streptophyta</taxon>
        <taxon>Embryophyta</taxon>
        <taxon>Tracheophyta</taxon>
        <taxon>Spermatophyta</taxon>
        <taxon>Magnoliopsida</taxon>
        <taxon>eudicotyledons</taxon>
        <taxon>Gunneridae</taxon>
        <taxon>Pentapetalae</taxon>
        <taxon>asterids</taxon>
        <taxon>campanulids</taxon>
        <taxon>Escalloniales</taxon>
        <taxon>Escalloniaceae</taxon>
        <taxon>Escallonia</taxon>
    </lineage>
</organism>
<dbReference type="EMBL" id="JAVXUO010002212">
    <property type="protein sequence ID" value="KAK2975287.1"/>
    <property type="molecule type" value="Genomic_DNA"/>
</dbReference>
<evidence type="ECO:0000313" key="2">
    <source>
        <dbReference type="EMBL" id="KAK2975287.1"/>
    </source>
</evidence>